<feature type="region of interest" description="Disordered" evidence="7">
    <location>
        <begin position="388"/>
        <end position="413"/>
    </location>
</feature>
<comment type="similarity">
    <text evidence="2">Belongs to the CDP-glycerol glycerophosphotransferase family.</text>
</comment>
<dbReference type="PANTHER" id="PTHR37316:SF3">
    <property type="entry name" value="TEICHOIC ACID GLYCEROL-PHOSPHATE TRANSFERASE"/>
    <property type="match status" value="1"/>
</dbReference>
<dbReference type="SUPFAM" id="SSF53756">
    <property type="entry name" value="UDP-Glycosyltransferase/glycogen phosphorylase"/>
    <property type="match status" value="1"/>
</dbReference>
<evidence type="ECO:0000313" key="9">
    <source>
        <dbReference type="Proteomes" id="UP001240447"/>
    </source>
</evidence>
<evidence type="ECO:0000256" key="2">
    <source>
        <dbReference type="ARBA" id="ARBA00010488"/>
    </source>
</evidence>
<evidence type="ECO:0000256" key="1">
    <source>
        <dbReference type="ARBA" id="ARBA00004202"/>
    </source>
</evidence>
<name>A0ABT9NMW6_9ACTN</name>
<dbReference type="InterPro" id="IPR051612">
    <property type="entry name" value="Teichoic_Acid_Biosynth"/>
</dbReference>
<keyword evidence="3" id="KW-1003">Cell membrane</keyword>
<keyword evidence="6" id="KW-0472">Membrane</keyword>
<accession>A0ABT9NMW6</accession>
<dbReference type="Pfam" id="PF04464">
    <property type="entry name" value="Glyphos_transf"/>
    <property type="match status" value="1"/>
</dbReference>
<dbReference type="InterPro" id="IPR043149">
    <property type="entry name" value="TagF_N"/>
</dbReference>
<keyword evidence="4" id="KW-0808">Transferase</keyword>
<proteinExistence type="inferred from homology"/>
<dbReference type="Gene3D" id="3.40.50.12580">
    <property type="match status" value="1"/>
</dbReference>
<reference evidence="8 9" key="1">
    <citation type="submission" date="2023-07" db="EMBL/GenBank/DDBJ databases">
        <title>Sequencing the genomes of 1000 actinobacteria strains.</title>
        <authorList>
            <person name="Klenk H.-P."/>
        </authorList>
    </citation>
    <scope>NUCLEOTIDE SEQUENCE [LARGE SCALE GENOMIC DNA]</scope>
    <source>
        <strain evidence="8 9">GD13</strain>
    </source>
</reference>
<dbReference type="InterPro" id="IPR007554">
    <property type="entry name" value="Glycerophosphate_synth"/>
</dbReference>
<gene>
    <name evidence="8" type="ORF">J2S59_001565</name>
</gene>
<organism evidence="8 9">
    <name type="scientific">Nocardioides massiliensis</name>
    <dbReference type="NCBI Taxonomy" id="1325935"/>
    <lineage>
        <taxon>Bacteria</taxon>
        <taxon>Bacillati</taxon>
        <taxon>Actinomycetota</taxon>
        <taxon>Actinomycetes</taxon>
        <taxon>Propionibacteriales</taxon>
        <taxon>Nocardioidaceae</taxon>
        <taxon>Nocardioides</taxon>
    </lineage>
</organism>
<comment type="subcellular location">
    <subcellularLocation>
        <location evidence="1">Cell membrane</location>
        <topology evidence="1">Peripheral membrane protein</topology>
    </subcellularLocation>
</comment>
<evidence type="ECO:0000256" key="3">
    <source>
        <dbReference type="ARBA" id="ARBA00022475"/>
    </source>
</evidence>
<evidence type="ECO:0000313" key="8">
    <source>
        <dbReference type="EMBL" id="MDP9821756.1"/>
    </source>
</evidence>
<evidence type="ECO:0000256" key="7">
    <source>
        <dbReference type="SAM" id="MobiDB-lite"/>
    </source>
</evidence>
<dbReference type="InterPro" id="IPR043148">
    <property type="entry name" value="TagF_C"/>
</dbReference>
<evidence type="ECO:0000256" key="5">
    <source>
        <dbReference type="ARBA" id="ARBA00022944"/>
    </source>
</evidence>
<dbReference type="RefSeq" id="WP_068121949.1">
    <property type="nucleotide sequence ID" value="NZ_CCXJ01000450.1"/>
</dbReference>
<feature type="compositionally biased region" description="Basic and acidic residues" evidence="7">
    <location>
        <begin position="399"/>
        <end position="413"/>
    </location>
</feature>
<dbReference type="Gene3D" id="3.40.50.11820">
    <property type="match status" value="1"/>
</dbReference>
<comment type="caution">
    <text evidence="8">The sequence shown here is derived from an EMBL/GenBank/DDBJ whole genome shotgun (WGS) entry which is preliminary data.</text>
</comment>
<keyword evidence="5" id="KW-0777">Teichoic acid biosynthesis</keyword>
<protein>
    <submittedName>
        <fullName evidence="8">Uncharacterized protein</fullName>
    </submittedName>
</protein>
<dbReference type="PANTHER" id="PTHR37316">
    <property type="entry name" value="TEICHOIC ACID GLYCEROL-PHOSPHATE PRIMASE"/>
    <property type="match status" value="1"/>
</dbReference>
<dbReference type="Proteomes" id="UP001240447">
    <property type="component" value="Unassembled WGS sequence"/>
</dbReference>
<keyword evidence="9" id="KW-1185">Reference proteome</keyword>
<evidence type="ECO:0000256" key="6">
    <source>
        <dbReference type="ARBA" id="ARBA00023136"/>
    </source>
</evidence>
<evidence type="ECO:0000256" key="4">
    <source>
        <dbReference type="ARBA" id="ARBA00022679"/>
    </source>
</evidence>
<dbReference type="EMBL" id="JAUSQM010000001">
    <property type="protein sequence ID" value="MDP9821756.1"/>
    <property type="molecule type" value="Genomic_DNA"/>
</dbReference>
<sequence length="413" mass="44684">MTSALLRTRLVTLAQTILRRALPVVSAAIPARRQVVVSGYPETEGNASEVMRALLRSYDGQVVWLREPSGPRLALPDHPRLVTVDKASVAGLWAYLRAEAVFFTHGLYGSPRPTRRKPLVNLWHGDGPKATRPGNGAGSLIPSTWLVAGTRLFGELKAAAFELSPDQLLVTGNPRTDQLWRPARPDALGSLGIEADFVLWMPTFRATRQESGLRAWSEGELGAGVQEVTPLLAALRERGMQLVVKPHPLDAEDRRAAGVVAVSDADLARAGVPLYALLGASSGLVTDYSSVWVDYLLLDRPIAFLVPDRQVYGRALVPADVLDWLPGELVGDDRPFARFVADLDAGGTRDAEVRRAVTERVGLHQSSRCADDLLEALAAAGVLRARSGSACQAQTEPGPDPRESQDGERQRAR</sequence>